<protein>
    <submittedName>
        <fullName evidence="1">Uncharacterized protein</fullName>
    </submittedName>
</protein>
<comment type="caution">
    <text evidence="1">The sequence shown here is derived from an EMBL/GenBank/DDBJ whole genome shotgun (WGS) entry which is preliminary data.</text>
</comment>
<sequence>MAYLNILNKRIH</sequence>
<dbReference type="Proteomes" id="UP000194236">
    <property type="component" value="Unassembled WGS sequence"/>
</dbReference>
<evidence type="ECO:0000313" key="1">
    <source>
        <dbReference type="EMBL" id="OTF81811.1"/>
    </source>
</evidence>
<evidence type="ECO:0000313" key="2">
    <source>
        <dbReference type="Proteomes" id="UP000194236"/>
    </source>
</evidence>
<accession>A0A1Y3BLE5</accession>
<reference evidence="1 2" key="1">
    <citation type="submission" date="2017-03" db="EMBL/GenBank/DDBJ databases">
        <title>Genome Survey of Euroglyphus maynei.</title>
        <authorList>
            <person name="Arlian L.G."/>
            <person name="Morgan M.S."/>
            <person name="Rider S.D."/>
        </authorList>
    </citation>
    <scope>NUCLEOTIDE SEQUENCE [LARGE SCALE GENOMIC DNA]</scope>
    <source>
        <strain evidence="1">Arlian Lab</strain>
        <tissue evidence="1">Whole body</tissue>
    </source>
</reference>
<keyword evidence="2" id="KW-1185">Reference proteome</keyword>
<proteinExistence type="predicted"/>
<organism evidence="1 2">
    <name type="scientific">Euroglyphus maynei</name>
    <name type="common">Mayne's house dust mite</name>
    <dbReference type="NCBI Taxonomy" id="6958"/>
    <lineage>
        <taxon>Eukaryota</taxon>
        <taxon>Metazoa</taxon>
        <taxon>Ecdysozoa</taxon>
        <taxon>Arthropoda</taxon>
        <taxon>Chelicerata</taxon>
        <taxon>Arachnida</taxon>
        <taxon>Acari</taxon>
        <taxon>Acariformes</taxon>
        <taxon>Sarcoptiformes</taxon>
        <taxon>Astigmata</taxon>
        <taxon>Psoroptidia</taxon>
        <taxon>Analgoidea</taxon>
        <taxon>Pyroglyphidae</taxon>
        <taxon>Pyroglyphinae</taxon>
        <taxon>Euroglyphus</taxon>
    </lineage>
</organism>
<gene>
    <name evidence="1" type="ORF">BLA29_002546</name>
</gene>
<name>A0A1Y3BLE5_EURMA</name>
<dbReference type="EMBL" id="MUJZ01011634">
    <property type="protein sequence ID" value="OTF81811.1"/>
    <property type="molecule type" value="Genomic_DNA"/>
</dbReference>